<accession>A0AAE0SPB1</accession>
<proteinExistence type="predicted"/>
<dbReference type="Proteomes" id="UP001195483">
    <property type="component" value="Unassembled WGS sequence"/>
</dbReference>
<sequence length="147" mass="17021">MKYKIKLLLFTCISSRKFNVITLFDWKLVSIHISADIDIAWFGVLTVILCTDDANVEPVTKLADIKRRAFQLRPIGSAKELRNYVWLFQIKMAAPSSNVNHVLNVDVSNVFLEMTHEERYLFLYSEKESKVDSSRALTIHTTQNVRQ</sequence>
<reference evidence="1" key="2">
    <citation type="journal article" date="2021" name="Genome Biol. Evol.">
        <title>Developing a high-quality reference genome for a parasitic bivalve with doubly uniparental inheritance (Bivalvia: Unionida).</title>
        <authorList>
            <person name="Smith C.H."/>
        </authorList>
    </citation>
    <scope>NUCLEOTIDE SEQUENCE</scope>
    <source>
        <strain evidence="1">CHS0354</strain>
        <tissue evidence="1">Mantle</tissue>
    </source>
</reference>
<keyword evidence="2" id="KW-1185">Reference proteome</keyword>
<dbReference type="EMBL" id="JAEAOA010001708">
    <property type="protein sequence ID" value="KAK3595148.1"/>
    <property type="molecule type" value="Genomic_DNA"/>
</dbReference>
<reference evidence="1" key="1">
    <citation type="journal article" date="2021" name="Genome Biol. Evol.">
        <title>A High-Quality Reference Genome for a Parasitic Bivalve with Doubly Uniparental Inheritance (Bivalvia: Unionida).</title>
        <authorList>
            <person name="Smith C.H."/>
        </authorList>
    </citation>
    <scope>NUCLEOTIDE SEQUENCE</scope>
    <source>
        <strain evidence="1">CHS0354</strain>
    </source>
</reference>
<evidence type="ECO:0000313" key="2">
    <source>
        <dbReference type="Proteomes" id="UP001195483"/>
    </source>
</evidence>
<gene>
    <name evidence="1" type="ORF">CHS0354_028581</name>
</gene>
<name>A0AAE0SPB1_9BIVA</name>
<evidence type="ECO:0000313" key="1">
    <source>
        <dbReference type="EMBL" id="KAK3595148.1"/>
    </source>
</evidence>
<dbReference type="AlphaFoldDB" id="A0AAE0SPB1"/>
<protein>
    <submittedName>
        <fullName evidence="1">Uncharacterized protein</fullName>
    </submittedName>
</protein>
<reference evidence="1" key="3">
    <citation type="submission" date="2023-05" db="EMBL/GenBank/DDBJ databases">
        <authorList>
            <person name="Smith C.H."/>
        </authorList>
    </citation>
    <scope>NUCLEOTIDE SEQUENCE</scope>
    <source>
        <strain evidence="1">CHS0354</strain>
        <tissue evidence="1">Mantle</tissue>
    </source>
</reference>
<comment type="caution">
    <text evidence="1">The sequence shown here is derived from an EMBL/GenBank/DDBJ whole genome shotgun (WGS) entry which is preliminary data.</text>
</comment>
<organism evidence="1 2">
    <name type="scientific">Potamilus streckersoni</name>
    <dbReference type="NCBI Taxonomy" id="2493646"/>
    <lineage>
        <taxon>Eukaryota</taxon>
        <taxon>Metazoa</taxon>
        <taxon>Spiralia</taxon>
        <taxon>Lophotrochozoa</taxon>
        <taxon>Mollusca</taxon>
        <taxon>Bivalvia</taxon>
        <taxon>Autobranchia</taxon>
        <taxon>Heteroconchia</taxon>
        <taxon>Palaeoheterodonta</taxon>
        <taxon>Unionida</taxon>
        <taxon>Unionoidea</taxon>
        <taxon>Unionidae</taxon>
        <taxon>Ambleminae</taxon>
        <taxon>Lampsilini</taxon>
        <taxon>Potamilus</taxon>
    </lineage>
</organism>